<accession>A0ABY3N1X1</accession>
<name>A0ABY3N1X1_NEOTH</name>
<evidence type="ECO:0000313" key="1">
    <source>
        <dbReference type="EMBL" id="TYL06479.1"/>
    </source>
</evidence>
<dbReference type="Proteomes" id="UP000322283">
    <property type="component" value="Unassembled WGS sequence"/>
</dbReference>
<reference evidence="1 2" key="1">
    <citation type="submission" date="2019-05" db="EMBL/GenBank/DDBJ databases">
        <title>Genome sequence of Moorella thermoacetica ATCC 33924.</title>
        <authorList>
            <person name="Poehlein A."/>
            <person name="Bengelsdorf F.R."/>
            <person name="Duerre P."/>
            <person name="Daniel R."/>
        </authorList>
    </citation>
    <scope>NUCLEOTIDE SEQUENCE [LARGE SCALE GENOMIC DNA]</scope>
    <source>
        <strain evidence="1 2">ATCC 33924</strain>
    </source>
</reference>
<proteinExistence type="predicted"/>
<organism evidence="1 2">
    <name type="scientific">Neomoorella thermoacetica</name>
    <name type="common">Clostridium thermoaceticum</name>
    <dbReference type="NCBI Taxonomy" id="1525"/>
    <lineage>
        <taxon>Bacteria</taxon>
        <taxon>Bacillati</taxon>
        <taxon>Bacillota</taxon>
        <taxon>Clostridia</taxon>
        <taxon>Neomoorellales</taxon>
        <taxon>Neomoorellaceae</taxon>
        <taxon>Neomoorella</taxon>
    </lineage>
</organism>
<sequence length="98" mass="10248">MDLPDVAVVSVDDPIGVVDLLDTIQGTDFCLNGDTLIHRGYPGSFTVVIGVQAVAFNILFRLPEAHANPGPQADIPATGTLFNNVLNGLQEFGVGLAT</sequence>
<protein>
    <submittedName>
        <fullName evidence="1">Uncharacterized protein</fullName>
    </submittedName>
</protein>
<gene>
    <name evidence="1" type="ORF">MTAT_30170</name>
</gene>
<keyword evidence="2" id="KW-1185">Reference proteome</keyword>
<dbReference type="EMBL" id="VCDX01000042">
    <property type="protein sequence ID" value="TYL06479.1"/>
    <property type="molecule type" value="Genomic_DNA"/>
</dbReference>
<comment type="caution">
    <text evidence="1">The sequence shown here is derived from an EMBL/GenBank/DDBJ whole genome shotgun (WGS) entry which is preliminary data.</text>
</comment>
<evidence type="ECO:0000313" key="2">
    <source>
        <dbReference type="Proteomes" id="UP000322283"/>
    </source>
</evidence>